<feature type="compositionally biased region" description="Polar residues" evidence="1">
    <location>
        <begin position="153"/>
        <end position="172"/>
    </location>
</feature>
<dbReference type="HOGENOM" id="CLU_094296_0_0_1"/>
<feature type="region of interest" description="Disordered" evidence="1">
    <location>
        <begin position="132"/>
        <end position="190"/>
    </location>
</feature>
<protein>
    <submittedName>
        <fullName evidence="2">Uncharacterized protein</fullName>
    </submittedName>
</protein>
<sequence>MPCGAIDEAKRQPVNLAPAQVAPAFKCFSDHSADASQADYTPSSCLVNLTLSFYVESLSCIISIFKSMNWTEGARARAPKNRRRDEELSRQQEFFAKARRRHAAEAKSTEVARRHQSQAAVIFDIEDRRNTAETLTQERDRTRRHSAQKRPRNGSTASPSPRITPAINSPAQQERALSPRNANEVNVPTGAADIKAKKQRLLRKDDWTGISLQKSLTIDYPQPTKMQHGSLRRNPRKAVNFEAARVTSTKSKAGDIRVCVGSQNFR</sequence>
<proteinExistence type="predicted"/>
<feature type="compositionally biased region" description="Basic residues" evidence="1">
    <location>
        <begin position="142"/>
        <end position="152"/>
    </location>
</feature>
<dbReference type="EMBL" id="AZNF01000001">
    <property type="protein sequence ID" value="KID71319.1"/>
    <property type="molecule type" value="Genomic_DNA"/>
</dbReference>
<feature type="compositionally biased region" description="Basic and acidic residues" evidence="1">
    <location>
        <begin position="132"/>
        <end position="141"/>
    </location>
</feature>
<gene>
    <name evidence="2" type="ORF">MAN_00918</name>
</gene>
<name>A0A0B4GTE0_METAF</name>
<feature type="non-terminal residue" evidence="2">
    <location>
        <position position="1"/>
    </location>
</feature>
<evidence type="ECO:0000256" key="1">
    <source>
        <dbReference type="SAM" id="MobiDB-lite"/>
    </source>
</evidence>
<dbReference type="VEuPathDB" id="FungiDB:MAN_00918"/>
<evidence type="ECO:0000313" key="3">
    <source>
        <dbReference type="Proteomes" id="UP000031186"/>
    </source>
</evidence>
<dbReference type="Proteomes" id="UP000031186">
    <property type="component" value="Unassembled WGS sequence"/>
</dbReference>
<reference evidence="2 3" key="1">
    <citation type="journal article" date="2014" name="Proc. Natl. Acad. Sci. U.S.A.">
        <title>Trajectory and genomic determinants of fungal-pathogen speciation and host adaptation.</title>
        <authorList>
            <person name="Hu X."/>
            <person name="Xiao G."/>
            <person name="Zheng P."/>
            <person name="Shang Y."/>
            <person name="Su Y."/>
            <person name="Zhang X."/>
            <person name="Liu X."/>
            <person name="Zhan S."/>
            <person name="St Leger R.J."/>
            <person name="Wang C."/>
        </authorList>
    </citation>
    <scope>NUCLEOTIDE SEQUENCE [LARGE SCALE GENOMIC DNA]</scope>
    <source>
        <strain evidence="2 3">ARSEF 549</strain>
    </source>
</reference>
<accession>A0A0B4GTE0</accession>
<evidence type="ECO:0000313" key="2">
    <source>
        <dbReference type="EMBL" id="KID71319.1"/>
    </source>
</evidence>
<dbReference type="OrthoDB" id="5426563at2759"/>
<keyword evidence="3" id="KW-1185">Reference proteome</keyword>
<organism evidence="2 3">
    <name type="scientific">Metarhizium anisopliae (strain ARSEF 549)</name>
    <dbReference type="NCBI Taxonomy" id="3151832"/>
    <lineage>
        <taxon>Eukaryota</taxon>
        <taxon>Fungi</taxon>
        <taxon>Dikarya</taxon>
        <taxon>Ascomycota</taxon>
        <taxon>Pezizomycotina</taxon>
        <taxon>Sordariomycetes</taxon>
        <taxon>Hypocreomycetidae</taxon>
        <taxon>Hypocreales</taxon>
        <taxon>Clavicipitaceae</taxon>
        <taxon>Metarhizium</taxon>
    </lineage>
</organism>
<dbReference type="AlphaFoldDB" id="A0A0B4GTE0"/>
<comment type="caution">
    <text evidence="2">The sequence shown here is derived from an EMBL/GenBank/DDBJ whole genome shotgun (WGS) entry which is preliminary data.</text>
</comment>